<keyword evidence="2" id="KW-1133">Transmembrane helix</keyword>
<dbReference type="OrthoDB" id="21589at2759"/>
<evidence type="ECO:0000256" key="2">
    <source>
        <dbReference type="SAM" id="Phobius"/>
    </source>
</evidence>
<feature type="region of interest" description="Disordered" evidence="1">
    <location>
        <begin position="102"/>
        <end position="122"/>
    </location>
</feature>
<proteinExistence type="predicted"/>
<gene>
    <name evidence="3" type="primary">HERPUD2</name>
    <name evidence="3" type="ORF">TNCT_210951</name>
</gene>
<name>A0A8X6L5U9_TRICU</name>
<dbReference type="InterPro" id="IPR039751">
    <property type="entry name" value="HERPUD1/2"/>
</dbReference>
<dbReference type="Gene3D" id="3.10.20.90">
    <property type="entry name" value="Phosphatidylinositol 3-kinase Catalytic Subunit, Chain A, domain 1"/>
    <property type="match status" value="1"/>
</dbReference>
<keyword evidence="2" id="KW-0812">Transmembrane</keyword>
<feature type="compositionally biased region" description="Polar residues" evidence="1">
    <location>
        <begin position="277"/>
        <end position="313"/>
    </location>
</feature>
<organism evidence="3 4">
    <name type="scientific">Trichonephila clavata</name>
    <name type="common">Joro spider</name>
    <name type="synonym">Nephila clavata</name>
    <dbReference type="NCBI Taxonomy" id="2740835"/>
    <lineage>
        <taxon>Eukaryota</taxon>
        <taxon>Metazoa</taxon>
        <taxon>Ecdysozoa</taxon>
        <taxon>Arthropoda</taxon>
        <taxon>Chelicerata</taxon>
        <taxon>Arachnida</taxon>
        <taxon>Araneae</taxon>
        <taxon>Araneomorphae</taxon>
        <taxon>Entelegynae</taxon>
        <taxon>Araneoidea</taxon>
        <taxon>Nephilidae</taxon>
        <taxon>Trichonephila</taxon>
    </lineage>
</organism>
<dbReference type="AlphaFoldDB" id="A0A8X6L5U9"/>
<evidence type="ECO:0000313" key="3">
    <source>
        <dbReference type="EMBL" id="GFQ96606.1"/>
    </source>
</evidence>
<feature type="region of interest" description="Disordered" evidence="1">
    <location>
        <begin position="192"/>
        <end position="217"/>
    </location>
</feature>
<dbReference type="Proteomes" id="UP000887116">
    <property type="component" value="Unassembled WGS sequence"/>
</dbReference>
<feature type="transmembrane region" description="Helical" evidence="2">
    <location>
        <begin position="249"/>
        <end position="266"/>
    </location>
</feature>
<dbReference type="SUPFAM" id="SSF54236">
    <property type="entry name" value="Ubiquitin-like"/>
    <property type="match status" value="1"/>
</dbReference>
<evidence type="ECO:0000313" key="4">
    <source>
        <dbReference type="Proteomes" id="UP000887116"/>
    </source>
</evidence>
<sequence>MYQLSIHSMLYNIWDYLKYITDILFDTIKIQVHNSKIKRNVFAIDNKICDTNTAYPAKPKKEHQKLIYGGRLLPDHLSLKSVLNPTQDVHIVHLVCSSPYNTEKTSPKKEEPVPHVSTSPLPPNSNGIYPQMNAQVLTSNLTSGLQVPVSSSIYNSADPTQQYLAMQQMYMQMMAQYYAQFNGGIPYGSVFPNPPVQTPTPASRPNIPQNVPDRQAEEEERDYIDYLYILSRLAILFAILFYYSSPARIMGVLTMVIVISFFAKMNRQQRHEEVQRPNENQNASTEQAAADNQASENEQAPESVPEIQNASPSATSVPSVFTLITAFFSSLIPSDPLPVNVN</sequence>
<keyword evidence="2" id="KW-0472">Membrane</keyword>
<protein>
    <submittedName>
        <fullName evidence="3">Homocysteine-responsive endoplasmic reticulum-resident ubiquitin-like domain member 2 protein</fullName>
    </submittedName>
</protein>
<accession>A0A8X6L5U9</accession>
<reference evidence="3" key="1">
    <citation type="submission" date="2020-07" db="EMBL/GenBank/DDBJ databases">
        <title>Multicomponent nature underlies the extraordinary mechanical properties of spider dragline silk.</title>
        <authorList>
            <person name="Kono N."/>
            <person name="Nakamura H."/>
            <person name="Mori M."/>
            <person name="Yoshida Y."/>
            <person name="Ohtoshi R."/>
            <person name="Malay A.D."/>
            <person name="Moran D.A.P."/>
            <person name="Tomita M."/>
            <person name="Numata K."/>
            <person name="Arakawa K."/>
        </authorList>
    </citation>
    <scope>NUCLEOTIDE SEQUENCE</scope>
</reference>
<feature type="region of interest" description="Disordered" evidence="1">
    <location>
        <begin position="270"/>
        <end position="313"/>
    </location>
</feature>
<dbReference type="GO" id="GO:0030968">
    <property type="term" value="P:endoplasmic reticulum unfolded protein response"/>
    <property type="evidence" value="ECO:0007669"/>
    <property type="project" value="TreeGrafter"/>
</dbReference>
<dbReference type="PANTHER" id="PTHR12943:SF27">
    <property type="entry name" value="HOMOCYSTEINE-INDUCED ENDOPLASMIC RETICULUM PROTEIN, ISOFORM A"/>
    <property type="match status" value="1"/>
</dbReference>
<evidence type="ECO:0000256" key="1">
    <source>
        <dbReference type="SAM" id="MobiDB-lite"/>
    </source>
</evidence>
<feature type="compositionally biased region" description="Polar residues" evidence="1">
    <location>
        <begin position="199"/>
        <end position="209"/>
    </location>
</feature>
<dbReference type="EMBL" id="BMAO01014707">
    <property type="protein sequence ID" value="GFQ96606.1"/>
    <property type="molecule type" value="Genomic_DNA"/>
</dbReference>
<dbReference type="InterPro" id="IPR029071">
    <property type="entry name" value="Ubiquitin-like_domsf"/>
</dbReference>
<comment type="caution">
    <text evidence="3">The sequence shown here is derived from an EMBL/GenBank/DDBJ whole genome shotgun (WGS) entry which is preliminary data.</text>
</comment>
<keyword evidence="4" id="KW-1185">Reference proteome</keyword>
<dbReference type="PANTHER" id="PTHR12943">
    <property type="entry name" value="HOMOCYSTEINE-RESPONSIVE ENDOPLASMIC RETICULUM-RESIDENT UNIQUITIN-LIKE DOMAIN HERPUD PROTEIN FAMILY MEMBER"/>
    <property type="match status" value="1"/>
</dbReference>